<keyword evidence="2" id="KW-1185">Reference proteome</keyword>
<gene>
    <name evidence="1" type="ORF">JMN32_08930</name>
</gene>
<dbReference type="RefSeq" id="WP_202855975.1">
    <property type="nucleotide sequence ID" value="NZ_JAEUGD010000031.1"/>
</dbReference>
<sequence length="1184" mass="132547">MIRILVCILVLSVVIGGSLKAQEDFLPASPNAAALGKYGHVPVGLNTGTLQLSVPVYEYSGGNLTVPISLNYSSNGIKVDELPSHVGLGWVLSAGGAVTRMARDKPDGDLANRWQMPDAPYDSDEMLIFLRQVNHLEGDAQPDIFAFNFLGNYGKFYIDNNGEAVMIDPSPLKIELLSSFSDPYDPNDASPEIRITDSRGVIYTFGAHNAGEVGLYRSTKTNNGVPTPPYDVENAWYIDRIIHPTGDEIIFEYTKSAYSYNASISQSFSKLVYENVQAGPACYNGTGDDVSPEFTTAHMTTSVLQRIYSPQSHFSVNFTYSAGILTPKLDSITVLNDQDGSIVKKINLGYTAYASTLFQNKDITHQAEDLGRLFLTSVSETGSNGESKPPYAFTYYSPNQLPARFSYAQDYWGYFNGKDNSFLVPNELGDIYIGKTLDFYDAIPYLPPTIKGVYQNIGGDKSPSGAHAKKGMLRQVTYPTGGYNEFFYEPHSYYDTKTTLATYTTDAHLKLVSDNVDGSNGFGGIVDSYEMTGIYSDQEVEIHKSISFNVHGDSCYQGADPDHWISATFKVYNKTTDQRVSFYKETLNPPHYRTLIGDEYIFTPNTQDGRVFFDIEAGHTYMATLKISRPCIETDITFQYRKGATKVEKANIEVGGVRVSKIITDDGAGEQQVKKIYYGTPSCPDCSTGVIELPKADIWVNTIRKETTSEISTCTYAALSSNTFKPLYSLQGNHITYKTVIEGFGENAEYGRTIHYFNTISDAENDPQVYNGDPLAGTPNTNTFGQGEELRTVYQKWVGDRFISVRTIDNDYMPDNRLDQEIKGFSARKYNFYSSAIGTDGFGNSLEVENDDPLYYDFAVFKARSKWRYLETTVDSLFDDKGANPVIKTTYYRYDNPEHLQTTYMKTENSGNANPEIIESYVTYPDDYTSTSFSALKNNNIVTVPIKTQKVVNGNQVEGQITSYNSNGQPLDVYGYRSDLLKAPEPHDPTGIDYTDHTLETQVRYNDQTDKVKQITKIGNRQTAYLWGYNDTKPIAEVKNAVIDHIFYNSFEKEGTLDESKAKTGRYYHNSGSYTIPSSFNPTNISQLKLSYWYWNGSEWLFSGELAFTRNISSPGSKLDEIRVYPEGALMTTYTYKEEVGLTSKTDANNISTYYKYDGLGRLILVSDDDRHPVQRYEYNYAGQ</sequence>
<accession>A0A937FXY8</accession>
<evidence type="ECO:0000313" key="1">
    <source>
        <dbReference type="EMBL" id="MBL6446430.1"/>
    </source>
</evidence>
<organism evidence="1 2">
    <name type="scientific">Fulvivirga marina</name>
    <dbReference type="NCBI Taxonomy" id="2494733"/>
    <lineage>
        <taxon>Bacteria</taxon>
        <taxon>Pseudomonadati</taxon>
        <taxon>Bacteroidota</taxon>
        <taxon>Cytophagia</taxon>
        <taxon>Cytophagales</taxon>
        <taxon>Fulvivirgaceae</taxon>
        <taxon>Fulvivirga</taxon>
    </lineage>
</organism>
<dbReference type="EMBL" id="JAEUGD010000031">
    <property type="protein sequence ID" value="MBL6446430.1"/>
    <property type="molecule type" value="Genomic_DNA"/>
</dbReference>
<proteinExistence type="predicted"/>
<evidence type="ECO:0008006" key="3">
    <source>
        <dbReference type="Google" id="ProtNLM"/>
    </source>
</evidence>
<dbReference type="AlphaFoldDB" id="A0A937FXY8"/>
<reference evidence="1" key="1">
    <citation type="submission" date="2021-01" db="EMBL/GenBank/DDBJ databases">
        <title>Fulvivirga kasyanovii gen. nov., sp nov., a novel member of the phylum Bacteroidetes isolated from seawater in a mussel farm.</title>
        <authorList>
            <person name="Zhao L.-H."/>
            <person name="Wang Z.-J."/>
        </authorList>
    </citation>
    <scope>NUCLEOTIDE SEQUENCE</scope>
    <source>
        <strain evidence="1">29W222</strain>
    </source>
</reference>
<protein>
    <recommendedName>
        <fullName evidence="3">YD repeat-containing protein</fullName>
    </recommendedName>
</protein>
<evidence type="ECO:0000313" key="2">
    <source>
        <dbReference type="Proteomes" id="UP000614216"/>
    </source>
</evidence>
<dbReference type="Proteomes" id="UP000614216">
    <property type="component" value="Unassembled WGS sequence"/>
</dbReference>
<name>A0A937FXY8_9BACT</name>
<comment type="caution">
    <text evidence="1">The sequence shown here is derived from an EMBL/GenBank/DDBJ whole genome shotgun (WGS) entry which is preliminary data.</text>
</comment>